<evidence type="ECO:0000256" key="2">
    <source>
        <dbReference type="ARBA" id="ARBA00022737"/>
    </source>
</evidence>
<name>T1JZ98_TETUR</name>
<evidence type="ECO:0000313" key="6">
    <source>
        <dbReference type="Proteomes" id="UP000015104"/>
    </source>
</evidence>
<dbReference type="GO" id="GO:0006914">
    <property type="term" value="P:autophagy"/>
    <property type="evidence" value="ECO:0007669"/>
    <property type="project" value="UniProtKB-KW"/>
</dbReference>
<dbReference type="EMBL" id="CAEY01001119">
    <property type="status" value="NOT_ANNOTATED_CDS"/>
    <property type="molecule type" value="Genomic_DNA"/>
</dbReference>
<proteinExistence type="inferred from homology"/>
<reference evidence="6" key="1">
    <citation type="submission" date="2011-08" db="EMBL/GenBank/DDBJ databases">
        <authorList>
            <person name="Rombauts S."/>
        </authorList>
    </citation>
    <scope>NUCLEOTIDE SEQUENCE</scope>
    <source>
        <strain evidence="6">London</strain>
    </source>
</reference>
<dbReference type="PANTHER" id="PTHR11227">
    <property type="entry name" value="WD-REPEAT PROTEIN INTERACTING WITH PHOSPHOINOSIDES WIPI -RELATED"/>
    <property type="match status" value="1"/>
</dbReference>
<dbReference type="SMART" id="SM00320">
    <property type="entry name" value="WD40"/>
    <property type="match status" value="3"/>
</dbReference>
<accession>T1JZ98</accession>
<dbReference type="EnsemblMetazoa" id="tetur03g03180.1">
    <property type="protein sequence ID" value="tetur03g03180.1"/>
    <property type="gene ID" value="tetur03g03180"/>
</dbReference>
<dbReference type="AlphaFoldDB" id="T1JZ98"/>
<dbReference type="GO" id="GO:0005737">
    <property type="term" value="C:cytoplasm"/>
    <property type="evidence" value="ECO:0007669"/>
    <property type="project" value="UniProtKB-ARBA"/>
</dbReference>
<keyword evidence="3" id="KW-0072">Autophagy</keyword>
<reference evidence="5" key="2">
    <citation type="submission" date="2015-06" db="UniProtKB">
        <authorList>
            <consortium name="EnsemblMetazoa"/>
        </authorList>
    </citation>
    <scope>IDENTIFICATION</scope>
</reference>
<evidence type="ECO:0000256" key="1">
    <source>
        <dbReference type="ARBA" id="ARBA00022574"/>
    </source>
</evidence>
<comment type="similarity">
    <text evidence="4">Belongs to the WD repeat PROPPIN family.</text>
</comment>
<dbReference type="Gene3D" id="2.130.10.10">
    <property type="entry name" value="YVTN repeat-like/Quinoprotein amine dehydrogenase"/>
    <property type="match status" value="1"/>
</dbReference>
<evidence type="ECO:0000313" key="5">
    <source>
        <dbReference type="EnsemblMetazoa" id="tetur03g03180.1"/>
    </source>
</evidence>
<keyword evidence="6" id="KW-1185">Reference proteome</keyword>
<dbReference type="InterPro" id="IPR048720">
    <property type="entry name" value="PROPPIN"/>
</dbReference>
<sequence>MSLMENDDQGNYLYVRFNQDSTSLCLGTRTGFQLVNFLSIDDLRTISGCVDEEIYIAERCFSSSILAYVSLQSPRKLNFLHVEKDIIVCDPKCYNNSILGVQLSRKRIVVVLEDAIYIHDGLAGDFMTTLHRIKKTPCNTRGLVALSPSEENSLLAYPGGPNTGELIIYDCGNLVDKIIIQAHDNPLAAMTFDANGEKIATASEKGTIIRVHLVADGNCLYEFRRGFTRCANIYSLSFGENALFLCASSSTETIHIFKLETPRPKEESTSWLEYLGRASEYYLPANISKIFSQERSFAYARLPMKDLKAVAAISTVNDEPWLVVASYDGYVYIYSLNLVQGGECSLVRQRKFDDLPAFKSDRRDSLTTYANSSQIATIPVTNMN</sequence>
<dbReference type="Proteomes" id="UP000015104">
    <property type="component" value="Unassembled WGS sequence"/>
</dbReference>
<dbReference type="Pfam" id="PF21032">
    <property type="entry name" value="PROPPIN"/>
    <property type="match status" value="1"/>
</dbReference>
<keyword evidence="2" id="KW-0677">Repeat</keyword>
<dbReference type="InterPro" id="IPR036322">
    <property type="entry name" value="WD40_repeat_dom_sf"/>
</dbReference>
<dbReference type="InterPro" id="IPR001680">
    <property type="entry name" value="WD40_rpt"/>
</dbReference>
<evidence type="ECO:0000256" key="3">
    <source>
        <dbReference type="ARBA" id="ARBA00023006"/>
    </source>
</evidence>
<organism evidence="5 6">
    <name type="scientific">Tetranychus urticae</name>
    <name type="common">Two-spotted spider mite</name>
    <dbReference type="NCBI Taxonomy" id="32264"/>
    <lineage>
        <taxon>Eukaryota</taxon>
        <taxon>Metazoa</taxon>
        <taxon>Ecdysozoa</taxon>
        <taxon>Arthropoda</taxon>
        <taxon>Chelicerata</taxon>
        <taxon>Arachnida</taxon>
        <taxon>Acari</taxon>
        <taxon>Acariformes</taxon>
        <taxon>Trombidiformes</taxon>
        <taxon>Prostigmata</taxon>
        <taxon>Eleutherengona</taxon>
        <taxon>Raphignathae</taxon>
        <taxon>Tetranychoidea</taxon>
        <taxon>Tetranychidae</taxon>
        <taxon>Tetranychus</taxon>
    </lineage>
</organism>
<evidence type="ECO:0000256" key="4">
    <source>
        <dbReference type="ARBA" id="ARBA00025740"/>
    </source>
</evidence>
<keyword evidence="1" id="KW-0853">WD repeat</keyword>
<protein>
    <recommendedName>
        <fullName evidence="7">WD repeat domain phosphoinositide-interacting protein 2</fullName>
    </recommendedName>
</protein>
<dbReference type="HOGENOM" id="CLU_025895_1_1_1"/>
<evidence type="ECO:0008006" key="7">
    <source>
        <dbReference type="Google" id="ProtNLM"/>
    </source>
</evidence>
<dbReference type="InterPro" id="IPR015943">
    <property type="entry name" value="WD40/YVTN_repeat-like_dom_sf"/>
</dbReference>
<dbReference type="STRING" id="32264.T1JZ98"/>
<dbReference type="SUPFAM" id="SSF50978">
    <property type="entry name" value="WD40 repeat-like"/>
    <property type="match status" value="1"/>
</dbReference>
<dbReference type="eggNOG" id="KOG2110">
    <property type="taxonomic scope" value="Eukaryota"/>
</dbReference>